<organism evidence="2 3">
    <name type="scientific">Lysobacter brunescens</name>
    <dbReference type="NCBI Taxonomy" id="262323"/>
    <lineage>
        <taxon>Bacteria</taxon>
        <taxon>Pseudomonadati</taxon>
        <taxon>Pseudomonadota</taxon>
        <taxon>Gammaproteobacteria</taxon>
        <taxon>Lysobacterales</taxon>
        <taxon>Lysobacteraceae</taxon>
        <taxon>Lysobacter</taxon>
    </lineage>
</organism>
<keyword evidence="1" id="KW-1133">Transmembrane helix</keyword>
<feature type="transmembrane region" description="Helical" evidence="1">
    <location>
        <begin position="73"/>
        <end position="91"/>
    </location>
</feature>
<name>A0ABW2YL00_9GAMM</name>
<comment type="caution">
    <text evidence="2">The sequence shown here is derived from an EMBL/GenBank/DDBJ whole genome shotgun (WGS) entry which is preliminary data.</text>
</comment>
<evidence type="ECO:0000313" key="3">
    <source>
        <dbReference type="Proteomes" id="UP001597110"/>
    </source>
</evidence>
<accession>A0ABW2YL00</accession>
<feature type="transmembrane region" description="Helical" evidence="1">
    <location>
        <begin position="47"/>
        <end position="66"/>
    </location>
</feature>
<reference evidence="3" key="1">
    <citation type="journal article" date="2019" name="Int. J. Syst. Evol. Microbiol.">
        <title>The Global Catalogue of Microorganisms (GCM) 10K type strain sequencing project: providing services to taxonomists for standard genome sequencing and annotation.</title>
        <authorList>
            <consortium name="The Broad Institute Genomics Platform"/>
            <consortium name="The Broad Institute Genome Sequencing Center for Infectious Disease"/>
            <person name="Wu L."/>
            <person name="Ma J."/>
        </authorList>
    </citation>
    <scope>NUCLEOTIDE SEQUENCE [LARGE SCALE GENOMIC DNA]</scope>
    <source>
        <strain evidence="3">CCUG 55585</strain>
    </source>
</reference>
<keyword evidence="3" id="KW-1185">Reference proteome</keyword>
<dbReference type="EMBL" id="JBHTIF010000006">
    <property type="protein sequence ID" value="MFD0727583.1"/>
    <property type="molecule type" value="Genomic_DNA"/>
</dbReference>
<evidence type="ECO:0000256" key="1">
    <source>
        <dbReference type="SAM" id="Phobius"/>
    </source>
</evidence>
<keyword evidence="1" id="KW-0472">Membrane</keyword>
<evidence type="ECO:0000313" key="2">
    <source>
        <dbReference type="EMBL" id="MFD0727583.1"/>
    </source>
</evidence>
<gene>
    <name evidence="2" type="ORF">ACFQ0E_18480</name>
</gene>
<dbReference type="RefSeq" id="WP_386826382.1">
    <property type="nucleotide sequence ID" value="NZ_JBHTIF010000006.1"/>
</dbReference>
<protein>
    <submittedName>
        <fullName evidence="2">Uncharacterized protein</fullName>
    </submittedName>
</protein>
<sequence>MNLPARVSIAALFFLGLLGGTLIVAYSGYETSPRRGGTSVFVPAPEAYFIAAIMYAMSCLAMLALLRNRSKSLAWSAAAVFAYPVLAWIFVQAVGALR</sequence>
<keyword evidence="1" id="KW-0812">Transmembrane</keyword>
<feature type="transmembrane region" description="Helical" evidence="1">
    <location>
        <begin position="7"/>
        <end position="27"/>
    </location>
</feature>
<proteinExistence type="predicted"/>
<dbReference type="Proteomes" id="UP001597110">
    <property type="component" value="Unassembled WGS sequence"/>
</dbReference>